<gene>
    <name evidence="4" type="ORF">DJ017_17310</name>
</gene>
<organism evidence="4 5">
    <name type="scientific">Phenylobacterium soli</name>
    <dbReference type="NCBI Taxonomy" id="2170551"/>
    <lineage>
        <taxon>Bacteria</taxon>
        <taxon>Pseudomonadati</taxon>
        <taxon>Pseudomonadota</taxon>
        <taxon>Alphaproteobacteria</taxon>
        <taxon>Caulobacterales</taxon>
        <taxon>Caulobacteraceae</taxon>
        <taxon>Phenylobacterium</taxon>
    </lineage>
</organism>
<sequence>HVDTHGIGVSGAITVFNDEGAGNDTLDGGAGNDLIKGEAGDDKLISGSGNDTLDGGTGADTITAQAGVGEVDRVTLGGGVDKLVLDSAFGGSLTVTDFQAGASGDVLDLSGYLTAKLSGWNGSDNPFTGGFLRLLQDGASTLVQIDANGGGDSFATVATLQNTSSLLLTSANLGYTPAPMVIGGPNPNTFTYEPGSAVSTVLGGSASDVLNITAPAPAVGHSATIAPSPDGSALLFDLDGDGTTDLTVSNVEDIVLNGQRVVISGDLSGTGLAPHTIHYTGTSAGDVLDASGLTSLESVRAQGLGGNDTLTSAGSDDTVDGGDGDDLLSSLAGPDLLIGGAGNDTLSGGTGNDVAEFSGLHSDYTITDLGGGDLQVSGPDGTDKLSGIEQLQFDDGLFGQNHAPDGTDRTLSIYISSARTLSASDFGFTDPDGDSLGAVKIATLPGSGSLTNSGVAVTAGQVVTAADIAAGHLVYTPAALGQATFTFQVQDAGLVGWGTNLDATPNTLTLSVSNAPPPSPPPPPTVITSGTSGTGGNDTANLGDAGNHFAAGDGFDSVTSGSGDDYLQGNAGDDTIFGGAGNDVILGGRDNDRLSGDDGNDWVSGDLGDDTLAGGIGNDTLMGGAGNDSLDGGTGDSYLRGGEGDDQILGGSAFDNINGNQGADTVAAGGGNDWVSGGQNEDKIDGQDGDDLVFGNMGADTCDGGAGDDVVRGGQDNDLVRGGDGKDWLSGDRGDDTLVGGAGADTFFTFDGAGVDRVTDFNAAEGDRVQVDPGSHYTVSQVGSDTVIDLGGGTQMILVGVQSATLPAGWIVGA</sequence>
<dbReference type="InterPro" id="IPR018511">
    <property type="entry name" value="Hemolysin-typ_Ca-bd_CS"/>
</dbReference>
<dbReference type="NCBIfam" id="TIGR03661">
    <property type="entry name" value="T1SS_VCA0849"/>
    <property type="match status" value="1"/>
</dbReference>
<dbReference type="Pfam" id="PF00353">
    <property type="entry name" value="HemolysinCabind"/>
    <property type="match status" value="6"/>
</dbReference>
<feature type="compositionally biased region" description="Pro residues" evidence="3">
    <location>
        <begin position="515"/>
        <end position="525"/>
    </location>
</feature>
<evidence type="ECO:0000256" key="1">
    <source>
        <dbReference type="ARBA" id="ARBA00004613"/>
    </source>
</evidence>
<evidence type="ECO:0000256" key="3">
    <source>
        <dbReference type="SAM" id="MobiDB-lite"/>
    </source>
</evidence>
<dbReference type="InterPro" id="IPR011049">
    <property type="entry name" value="Serralysin-like_metalloprot_C"/>
</dbReference>
<reference evidence="5" key="1">
    <citation type="submission" date="2018-05" db="EMBL/GenBank/DDBJ databases">
        <authorList>
            <person name="Li X."/>
        </authorList>
    </citation>
    <scope>NUCLEOTIDE SEQUENCE [LARGE SCALE GENOMIC DNA]</scope>
    <source>
        <strain evidence="5">LX32</strain>
    </source>
</reference>
<dbReference type="Proteomes" id="UP000249254">
    <property type="component" value="Unassembled WGS sequence"/>
</dbReference>
<comment type="caution">
    <text evidence="4">The sequence shown here is derived from an EMBL/GenBank/DDBJ whole genome shotgun (WGS) entry which is preliminary data.</text>
</comment>
<dbReference type="GO" id="GO:0005509">
    <property type="term" value="F:calcium ion binding"/>
    <property type="evidence" value="ECO:0007669"/>
    <property type="project" value="InterPro"/>
</dbReference>
<evidence type="ECO:0000256" key="2">
    <source>
        <dbReference type="ARBA" id="ARBA00022525"/>
    </source>
</evidence>
<proteinExistence type="predicted"/>
<evidence type="ECO:0008006" key="6">
    <source>
        <dbReference type="Google" id="ProtNLM"/>
    </source>
</evidence>
<dbReference type="AlphaFoldDB" id="A0A328AP52"/>
<dbReference type="PROSITE" id="PS00330">
    <property type="entry name" value="HEMOLYSIN_CALCIUM"/>
    <property type="match status" value="5"/>
</dbReference>
<dbReference type="OrthoDB" id="7210110at2"/>
<dbReference type="RefSeq" id="WP_133255480.1">
    <property type="nucleotide sequence ID" value="NZ_QFYQ01000001.1"/>
</dbReference>
<dbReference type="InterPro" id="IPR050557">
    <property type="entry name" value="RTX_toxin/Mannuronan_C5-epim"/>
</dbReference>
<feature type="compositionally biased region" description="Acidic residues" evidence="3">
    <location>
        <begin position="317"/>
        <end position="326"/>
    </location>
</feature>
<dbReference type="InterPro" id="IPR019960">
    <property type="entry name" value="T1SS_VCA0849"/>
</dbReference>
<feature type="region of interest" description="Disordered" evidence="3">
    <location>
        <begin position="660"/>
        <end position="688"/>
    </location>
</feature>
<dbReference type="InterPro" id="IPR001343">
    <property type="entry name" value="Hemolysn_Ca-bd"/>
</dbReference>
<comment type="subcellular location">
    <subcellularLocation>
        <location evidence="1">Secreted</location>
    </subcellularLocation>
</comment>
<dbReference type="PANTHER" id="PTHR38340">
    <property type="entry name" value="S-LAYER PROTEIN"/>
    <property type="match status" value="1"/>
</dbReference>
<keyword evidence="5" id="KW-1185">Reference proteome</keyword>
<name>A0A328AP52_9CAUL</name>
<dbReference type="PANTHER" id="PTHR38340:SF1">
    <property type="entry name" value="S-LAYER PROTEIN"/>
    <property type="match status" value="1"/>
</dbReference>
<feature type="region of interest" description="Disordered" evidence="3">
    <location>
        <begin position="304"/>
        <end position="326"/>
    </location>
</feature>
<dbReference type="Gene3D" id="2.150.10.10">
    <property type="entry name" value="Serralysin-like metalloprotease, C-terminal"/>
    <property type="match status" value="5"/>
</dbReference>
<feature type="region of interest" description="Disordered" evidence="3">
    <location>
        <begin position="511"/>
        <end position="538"/>
    </location>
</feature>
<accession>A0A328AP52</accession>
<dbReference type="SUPFAM" id="SSF51120">
    <property type="entry name" value="beta-Roll"/>
    <property type="match status" value="4"/>
</dbReference>
<feature type="non-terminal residue" evidence="4">
    <location>
        <position position="1"/>
    </location>
</feature>
<evidence type="ECO:0000313" key="5">
    <source>
        <dbReference type="Proteomes" id="UP000249254"/>
    </source>
</evidence>
<keyword evidence="2" id="KW-0964">Secreted</keyword>
<evidence type="ECO:0000313" key="4">
    <source>
        <dbReference type="EMBL" id="RAK56145.1"/>
    </source>
</evidence>
<dbReference type="PRINTS" id="PR00313">
    <property type="entry name" value="CABNDNGRPT"/>
</dbReference>
<protein>
    <recommendedName>
        <fullName evidence="6">Calcium-binding protein</fullName>
    </recommendedName>
</protein>
<dbReference type="EMBL" id="QFYQ01000001">
    <property type="protein sequence ID" value="RAK56145.1"/>
    <property type="molecule type" value="Genomic_DNA"/>
</dbReference>
<dbReference type="GO" id="GO:0005576">
    <property type="term" value="C:extracellular region"/>
    <property type="evidence" value="ECO:0007669"/>
    <property type="project" value="UniProtKB-SubCell"/>
</dbReference>